<sequence>MPVKKVINHHKLQRKFNNKLKRTKKLFSSFFGSKKTRRDFSWQGREVENPFIHEKEKDFSFIKIIIIIISLLVTFGIFIFHPFFRIINIEISGLQRIDQVDMLNTAEGILNYKKFGFLKENSYLTTNIAVIKDIIKERYPIDKIIVKKSFPNKLNIVIQEKISTVIYDNGKEYSYIDLEGKVVEVMRKVSSYEWKDITEQMVTTTDSGETVTSTIVVGQWHDPDINSIKEDLGNYPIIYDKNNTTEVTLNNKVLNDEDVSNLIKWFRGLDSNENLPLKYFIFEDNKQDLTIKTYKGTYIKSRLNRPVEEQLDIISNLFKEKIKNENRYINYIDLRYSDRVYWH</sequence>
<dbReference type="Proteomes" id="UP000178349">
    <property type="component" value="Unassembled WGS sequence"/>
</dbReference>
<accession>A0A1F6NR06</accession>
<reference evidence="5 6" key="1">
    <citation type="journal article" date="2016" name="Nat. Commun.">
        <title>Thousands of microbial genomes shed light on interconnected biogeochemical processes in an aquifer system.</title>
        <authorList>
            <person name="Anantharaman K."/>
            <person name="Brown C.T."/>
            <person name="Hug L.A."/>
            <person name="Sharon I."/>
            <person name="Castelle C.J."/>
            <person name="Probst A.J."/>
            <person name="Thomas B.C."/>
            <person name="Singh A."/>
            <person name="Wilkins M.J."/>
            <person name="Karaoz U."/>
            <person name="Brodie E.L."/>
            <person name="Williams K.H."/>
            <person name="Hubbard S.S."/>
            <person name="Banfield J.F."/>
        </authorList>
    </citation>
    <scope>NUCLEOTIDE SEQUENCE [LARGE SCALE GENOMIC DNA]</scope>
</reference>
<comment type="caution">
    <text evidence="5">The sequence shown here is derived from an EMBL/GenBank/DDBJ whole genome shotgun (WGS) entry which is preliminary data.</text>
</comment>
<feature type="transmembrane region" description="Helical" evidence="3">
    <location>
        <begin position="61"/>
        <end position="84"/>
    </location>
</feature>
<evidence type="ECO:0000313" key="5">
    <source>
        <dbReference type="EMBL" id="OGH86396.1"/>
    </source>
</evidence>
<evidence type="ECO:0000256" key="1">
    <source>
        <dbReference type="ARBA" id="ARBA00004370"/>
    </source>
</evidence>
<feature type="domain" description="POTRA" evidence="4">
    <location>
        <begin position="84"/>
        <end position="161"/>
    </location>
</feature>
<name>A0A1F6NR06_9BACT</name>
<keyword evidence="2 3" id="KW-0472">Membrane</keyword>
<evidence type="ECO:0000259" key="4">
    <source>
        <dbReference type="PROSITE" id="PS51779"/>
    </source>
</evidence>
<keyword evidence="3" id="KW-1133">Transmembrane helix</keyword>
<comment type="subcellular location">
    <subcellularLocation>
        <location evidence="1">Membrane</location>
    </subcellularLocation>
</comment>
<gene>
    <name evidence="5" type="ORF">A2493_01040</name>
</gene>
<evidence type="ECO:0000256" key="3">
    <source>
        <dbReference type="SAM" id="Phobius"/>
    </source>
</evidence>
<dbReference type="InterPro" id="IPR034746">
    <property type="entry name" value="POTRA"/>
</dbReference>
<organism evidence="5 6">
    <name type="scientific">Candidatus Magasanikbacteria bacterium RIFOXYC12_FULL_33_11</name>
    <dbReference type="NCBI Taxonomy" id="1798701"/>
    <lineage>
        <taxon>Bacteria</taxon>
        <taxon>Candidatus Magasanikiibacteriota</taxon>
    </lineage>
</organism>
<evidence type="ECO:0000256" key="2">
    <source>
        <dbReference type="ARBA" id="ARBA00023136"/>
    </source>
</evidence>
<protein>
    <recommendedName>
        <fullName evidence="4">POTRA domain-containing protein</fullName>
    </recommendedName>
</protein>
<dbReference type="AlphaFoldDB" id="A0A1F6NR06"/>
<dbReference type="PROSITE" id="PS51779">
    <property type="entry name" value="POTRA"/>
    <property type="match status" value="1"/>
</dbReference>
<dbReference type="EMBL" id="MFQW01000021">
    <property type="protein sequence ID" value="OGH86396.1"/>
    <property type="molecule type" value="Genomic_DNA"/>
</dbReference>
<keyword evidence="3" id="KW-0812">Transmembrane</keyword>
<dbReference type="GO" id="GO:0016020">
    <property type="term" value="C:membrane"/>
    <property type="evidence" value="ECO:0007669"/>
    <property type="project" value="UniProtKB-SubCell"/>
</dbReference>
<evidence type="ECO:0000313" key="6">
    <source>
        <dbReference type="Proteomes" id="UP000178349"/>
    </source>
</evidence>
<proteinExistence type="predicted"/>